<evidence type="ECO:0000259" key="4">
    <source>
        <dbReference type="Pfam" id="PF13407"/>
    </source>
</evidence>
<organism evidence="5 6">
    <name type="scientific">Paenibacillus konkukensis</name>
    <dbReference type="NCBI Taxonomy" id="2020716"/>
    <lineage>
        <taxon>Bacteria</taxon>
        <taxon>Bacillati</taxon>
        <taxon>Bacillota</taxon>
        <taxon>Bacilli</taxon>
        <taxon>Bacillales</taxon>
        <taxon>Paenibacillaceae</taxon>
        <taxon>Paenibacillus</taxon>
    </lineage>
</organism>
<feature type="domain" description="Periplasmic binding protein" evidence="4">
    <location>
        <begin position="43"/>
        <end position="279"/>
    </location>
</feature>
<evidence type="ECO:0000256" key="2">
    <source>
        <dbReference type="ARBA" id="ARBA00007639"/>
    </source>
</evidence>
<dbReference type="InterPro" id="IPR025997">
    <property type="entry name" value="SBP_2_dom"/>
</dbReference>
<dbReference type="PANTHER" id="PTHR46847:SF1">
    <property type="entry name" value="D-ALLOSE-BINDING PERIPLASMIC PROTEIN-RELATED"/>
    <property type="match status" value="1"/>
</dbReference>
<dbReference type="Pfam" id="PF13407">
    <property type="entry name" value="Peripla_BP_4"/>
    <property type="match status" value="1"/>
</dbReference>
<reference evidence="5" key="1">
    <citation type="submission" date="2018-02" db="EMBL/GenBank/DDBJ databases">
        <authorList>
            <person name="Kim S.-K."/>
            <person name="Jung H.-I."/>
            <person name="Lee S.-W."/>
        </authorList>
    </citation>
    <scope>NUCLEOTIDE SEQUENCE</scope>
    <source>
        <strain evidence="5">SK3146</strain>
    </source>
</reference>
<dbReference type="EMBL" id="CP027059">
    <property type="protein sequence ID" value="UQZ82665.1"/>
    <property type="molecule type" value="Genomic_DNA"/>
</dbReference>
<evidence type="ECO:0000256" key="3">
    <source>
        <dbReference type="ARBA" id="ARBA00022729"/>
    </source>
</evidence>
<dbReference type="CDD" id="cd06308">
    <property type="entry name" value="PBP1_sensor_kinase-like"/>
    <property type="match status" value="1"/>
</dbReference>
<name>A0ABY4RKJ1_9BACL</name>
<sequence>MKSSFRKSFLWILIALLIVFAGSVLFESTSRIKQAKAEANFLIGISQPNLNEPRQIVMNNEIRKEAEKHSNVKLIFTDAAENSEKQIHDVQKLMEYGIDLLIISLNDSEKLTPIVKEAYKTIPVIVLGRGVTGYDYTMFIGSDNLSIGKIAGKLASDLLAGTAAEIVEIKGAMSSTSEEETSRGFRDYVTRSPSIQIKQEIDGSWQRDKAEDELKRILPFYPEVRLVFAHSDAMALGAYRAITSWGLSNVQIIGIDGLDTVNGGFDLVKQKILSGSVTSPTGAGNRFSMR</sequence>
<comment type="similarity">
    <text evidence="2">Belongs to the bacterial solute-binding protein 2 family.</text>
</comment>
<dbReference type="SUPFAM" id="SSF53822">
    <property type="entry name" value="Periplasmic binding protein-like I"/>
    <property type="match status" value="1"/>
</dbReference>
<gene>
    <name evidence="5" type="primary">rbsB_1</name>
    <name evidence="5" type="ORF">SK3146_01824</name>
</gene>
<dbReference type="InterPro" id="IPR028082">
    <property type="entry name" value="Peripla_BP_I"/>
</dbReference>
<dbReference type="Proteomes" id="UP001057134">
    <property type="component" value="Chromosome"/>
</dbReference>
<protein>
    <submittedName>
        <fullName evidence="5">D-ribose-binding periplasmic protein</fullName>
    </submittedName>
</protein>
<accession>A0ABY4RKJ1</accession>
<evidence type="ECO:0000313" key="5">
    <source>
        <dbReference type="EMBL" id="UQZ82665.1"/>
    </source>
</evidence>
<dbReference type="Gene3D" id="3.40.50.2300">
    <property type="match status" value="2"/>
</dbReference>
<keyword evidence="6" id="KW-1185">Reference proteome</keyword>
<reference evidence="5" key="2">
    <citation type="journal article" date="2021" name="J Anim Sci Technol">
        <title>Complete genome sequence of Paenibacillus konkukensis sp. nov. SK3146 as a potential probiotic strain.</title>
        <authorList>
            <person name="Jung H.I."/>
            <person name="Park S."/>
            <person name="Niu K.M."/>
            <person name="Lee S.W."/>
            <person name="Kothari D."/>
            <person name="Yi K.J."/>
            <person name="Kim S.K."/>
        </authorList>
    </citation>
    <scope>NUCLEOTIDE SEQUENCE</scope>
    <source>
        <strain evidence="5">SK3146</strain>
    </source>
</reference>
<evidence type="ECO:0000256" key="1">
    <source>
        <dbReference type="ARBA" id="ARBA00004196"/>
    </source>
</evidence>
<proteinExistence type="inferred from homology"/>
<comment type="subcellular location">
    <subcellularLocation>
        <location evidence="1">Cell envelope</location>
    </subcellularLocation>
</comment>
<evidence type="ECO:0000313" key="6">
    <source>
        <dbReference type="Proteomes" id="UP001057134"/>
    </source>
</evidence>
<dbReference type="PANTHER" id="PTHR46847">
    <property type="entry name" value="D-ALLOSE-BINDING PERIPLASMIC PROTEIN-RELATED"/>
    <property type="match status" value="1"/>
</dbReference>
<keyword evidence="3" id="KW-0732">Signal</keyword>